<accession>A0A037ZGU8</accession>
<comment type="caution">
    <text evidence="18">The sequence shown here is derived from an EMBL/GenBank/DDBJ whole genome shotgun (WGS) entry which is preliminary data.</text>
</comment>
<organism evidence="18 19">
    <name type="scientific">Actibacterium mucosum KCTC 23349</name>
    <dbReference type="NCBI Taxonomy" id="1454373"/>
    <lineage>
        <taxon>Bacteria</taxon>
        <taxon>Pseudomonadati</taxon>
        <taxon>Pseudomonadota</taxon>
        <taxon>Alphaproteobacteria</taxon>
        <taxon>Rhodobacterales</taxon>
        <taxon>Roseobacteraceae</taxon>
        <taxon>Actibacterium</taxon>
    </lineage>
</organism>
<dbReference type="InterPro" id="IPR036631">
    <property type="entry name" value="MGMT_N_sf"/>
</dbReference>
<feature type="binding site" evidence="16">
    <location>
        <position position="68"/>
    </location>
    <ligand>
        <name>Zn(2+)</name>
        <dbReference type="ChEBI" id="CHEBI:29105"/>
    </ligand>
</feature>
<keyword evidence="5 18" id="KW-0808">Transferase</keyword>
<dbReference type="GO" id="GO:0003908">
    <property type="term" value="F:methylated-DNA-[protein]-cysteine S-methyltransferase activity"/>
    <property type="evidence" value="ECO:0007669"/>
    <property type="project" value="UniProtKB-EC"/>
</dbReference>
<keyword evidence="19" id="KW-1185">Reference proteome</keyword>
<keyword evidence="12" id="KW-0804">Transcription</keyword>
<evidence type="ECO:0000256" key="2">
    <source>
        <dbReference type="ARBA" id="ARBA00008711"/>
    </source>
</evidence>
<evidence type="ECO:0000256" key="1">
    <source>
        <dbReference type="ARBA" id="ARBA00001286"/>
    </source>
</evidence>
<keyword evidence="10" id="KW-0238">DNA-binding</keyword>
<dbReference type="Gene3D" id="3.40.10.10">
    <property type="entry name" value="DNA Methylphosphotriester Repair Domain"/>
    <property type="match status" value="1"/>
</dbReference>
<dbReference type="InterPro" id="IPR036388">
    <property type="entry name" value="WH-like_DNA-bd_sf"/>
</dbReference>
<dbReference type="STRING" id="1454373.ACMU_16740"/>
<keyword evidence="13" id="KW-0234">DNA repair</keyword>
<evidence type="ECO:0000256" key="11">
    <source>
        <dbReference type="ARBA" id="ARBA00023159"/>
    </source>
</evidence>
<feature type="binding site" evidence="16">
    <location>
        <position position="41"/>
    </location>
    <ligand>
        <name>Zn(2+)</name>
        <dbReference type="ChEBI" id="CHEBI:29105"/>
    </ligand>
</feature>
<dbReference type="GO" id="GO:0008270">
    <property type="term" value="F:zinc ion binding"/>
    <property type="evidence" value="ECO:0007669"/>
    <property type="project" value="InterPro"/>
</dbReference>
<dbReference type="Gene3D" id="3.30.160.70">
    <property type="entry name" value="Methylated DNA-protein cysteine methyltransferase domain"/>
    <property type="match status" value="1"/>
</dbReference>
<dbReference type="PANTHER" id="PTHR10815:SF5">
    <property type="entry name" value="METHYLATED-DNA--PROTEIN-CYSTEINE METHYLTRANSFERASE"/>
    <property type="match status" value="1"/>
</dbReference>
<dbReference type="GO" id="GO:0043565">
    <property type="term" value="F:sequence-specific DNA binding"/>
    <property type="evidence" value="ECO:0007669"/>
    <property type="project" value="InterPro"/>
</dbReference>
<evidence type="ECO:0000256" key="6">
    <source>
        <dbReference type="ARBA" id="ARBA00022723"/>
    </source>
</evidence>
<dbReference type="NCBIfam" id="TIGR00589">
    <property type="entry name" value="ogt"/>
    <property type="match status" value="1"/>
</dbReference>
<gene>
    <name evidence="18" type="ORF">ACMU_16740</name>
</gene>
<dbReference type="InterPro" id="IPR014048">
    <property type="entry name" value="MethylDNA_cys_MeTrfase_DNA-bd"/>
</dbReference>
<dbReference type="InterPro" id="IPR018060">
    <property type="entry name" value="HTH_AraC"/>
</dbReference>
<evidence type="ECO:0000256" key="5">
    <source>
        <dbReference type="ARBA" id="ARBA00022679"/>
    </source>
</evidence>
<dbReference type="SUPFAM" id="SSF57884">
    <property type="entry name" value="Ada DNA repair protein, N-terminal domain (N-Ada 10)"/>
    <property type="match status" value="1"/>
</dbReference>
<keyword evidence="11" id="KW-0010">Activator</keyword>
<protein>
    <recommendedName>
        <fullName evidence="3">methylated-DNA--[protein]-cysteine S-methyltransferase</fullName>
        <ecNumber evidence="3">2.1.1.63</ecNumber>
    </recommendedName>
</protein>
<dbReference type="SUPFAM" id="SSF46767">
    <property type="entry name" value="Methylated DNA-protein cysteine methyltransferase, C-terminal domain"/>
    <property type="match status" value="1"/>
</dbReference>
<dbReference type="Proteomes" id="UP000026249">
    <property type="component" value="Unassembled WGS sequence"/>
</dbReference>
<dbReference type="SMART" id="SM00342">
    <property type="entry name" value="HTH_ARAC"/>
    <property type="match status" value="1"/>
</dbReference>
<dbReference type="EC" id="2.1.1.63" evidence="3"/>
<feature type="binding site" evidence="16">
    <location>
        <position position="37"/>
    </location>
    <ligand>
        <name>Zn(2+)</name>
        <dbReference type="ChEBI" id="CHEBI:29105"/>
    </ligand>
</feature>
<comment type="catalytic activity">
    <reaction evidence="14">
        <text>a 6-O-methyl-2'-deoxyguanosine in DNA + L-cysteinyl-[protein] = S-methyl-L-cysteinyl-[protein] + a 2'-deoxyguanosine in DNA</text>
        <dbReference type="Rhea" id="RHEA:24000"/>
        <dbReference type="Rhea" id="RHEA-COMP:10131"/>
        <dbReference type="Rhea" id="RHEA-COMP:10132"/>
        <dbReference type="Rhea" id="RHEA-COMP:11367"/>
        <dbReference type="Rhea" id="RHEA-COMP:11368"/>
        <dbReference type="ChEBI" id="CHEBI:29950"/>
        <dbReference type="ChEBI" id="CHEBI:82612"/>
        <dbReference type="ChEBI" id="CHEBI:85445"/>
        <dbReference type="ChEBI" id="CHEBI:85448"/>
        <dbReference type="EC" id="2.1.1.63"/>
    </reaction>
</comment>
<evidence type="ECO:0000313" key="19">
    <source>
        <dbReference type="Proteomes" id="UP000026249"/>
    </source>
</evidence>
<feature type="active site" description="Nucleophile; methyl group acceptor from either O6-methylguanine or O4-methylthymine" evidence="15">
    <location>
        <position position="318"/>
    </location>
</feature>
<dbReference type="FunFam" id="3.40.10.10:FF:000001">
    <property type="entry name" value="DNA-3-methyladenine glycosylase 2"/>
    <property type="match status" value="1"/>
</dbReference>
<dbReference type="PROSITE" id="PS00374">
    <property type="entry name" value="MGMT"/>
    <property type="match status" value="1"/>
</dbReference>
<name>A0A037ZGU8_9RHOB</name>
<dbReference type="PANTHER" id="PTHR10815">
    <property type="entry name" value="METHYLATED-DNA--PROTEIN-CYSTEINE METHYLTRANSFERASE"/>
    <property type="match status" value="1"/>
</dbReference>
<dbReference type="FunFam" id="1.10.10.10:FF:000214">
    <property type="entry name" value="Methylated-DNA--protein-cysteine methyltransferase"/>
    <property type="match status" value="1"/>
</dbReference>
<dbReference type="InterPro" id="IPR001497">
    <property type="entry name" value="MethylDNA_cys_MeTrfase_AS"/>
</dbReference>
<keyword evidence="4 18" id="KW-0489">Methyltransferase</keyword>
<evidence type="ECO:0000256" key="15">
    <source>
        <dbReference type="PIRSR" id="PIRSR000409-1"/>
    </source>
</evidence>
<dbReference type="EMBL" id="JFKE01000006">
    <property type="protein sequence ID" value="KAJ54761.1"/>
    <property type="molecule type" value="Genomic_DNA"/>
</dbReference>
<dbReference type="PIRSF" id="PIRSF000409">
    <property type="entry name" value="Ada"/>
    <property type="match status" value="1"/>
</dbReference>
<feature type="active site" description="Nucleophile; methyl group acceptor from methylphosphotriester" evidence="15">
    <location>
        <position position="37"/>
    </location>
</feature>
<dbReference type="Pfam" id="PF12833">
    <property type="entry name" value="HTH_18"/>
    <property type="match status" value="1"/>
</dbReference>
<evidence type="ECO:0000256" key="3">
    <source>
        <dbReference type="ARBA" id="ARBA00011918"/>
    </source>
</evidence>
<proteinExistence type="inferred from homology"/>
<feature type="binding site" evidence="16">
    <location>
        <position position="71"/>
    </location>
    <ligand>
        <name>Zn(2+)</name>
        <dbReference type="ChEBI" id="CHEBI:29105"/>
    </ligand>
</feature>
<evidence type="ECO:0000256" key="10">
    <source>
        <dbReference type="ARBA" id="ARBA00023125"/>
    </source>
</evidence>
<comment type="cofactor">
    <cofactor evidence="16">
        <name>Zn(2+)</name>
        <dbReference type="ChEBI" id="CHEBI:29105"/>
    </cofactor>
    <text evidence="16">Binds 1 zinc ion per subunit.</text>
</comment>
<dbReference type="PROSITE" id="PS01124">
    <property type="entry name" value="HTH_ARAC_FAMILY_2"/>
    <property type="match status" value="1"/>
</dbReference>
<dbReference type="AlphaFoldDB" id="A0A037ZGU8"/>
<dbReference type="InterPro" id="IPR036217">
    <property type="entry name" value="MethylDNA_cys_MeTrfase_DNAb"/>
</dbReference>
<evidence type="ECO:0000256" key="12">
    <source>
        <dbReference type="ARBA" id="ARBA00023163"/>
    </source>
</evidence>
<dbReference type="GO" id="GO:0006307">
    <property type="term" value="P:DNA alkylation repair"/>
    <property type="evidence" value="ECO:0007669"/>
    <property type="project" value="UniProtKB-ARBA"/>
</dbReference>
<keyword evidence="6 16" id="KW-0479">Metal-binding</keyword>
<evidence type="ECO:0000256" key="14">
    <source>
        <dbReference type="ARBA" id="ARBA00049348"/>
    </source>
</evidence>
<evidence type="ECO:0000313" key="18">
    <source>
        <dbReference type="EMBL" id="KAJ54761.1"/>
    </source>
</evidence>
<evidence type="ECO:0000256" key="7">
    <source>
        <dbReference type="ARBA" id="ARBA00022763"/>
    </source>
</evidence>
<evidence type="ECO:0000256" key="4">
    <source>
        <dbReference type="ARBA" id="ARBA00022603"/>
    </source>
</evidence>
<dbReference type="Gene3D" id="1.10.10.10">
    <property type="entry name" value="Winged helix-like DNA-binding domain superfamily/Winged helix DNA-binding domain"/>
    <property type="match status" value="1"/>
</dbReference>
<keyword evidence="8 16" id="KW-0862">Zinc</keyword>
<dbReference type="CDD" id="cd06445">
    <property type="entry name" value="ATase"/>
    <property type="match status" value="1"/>
</dbReference>
<evidence type="ECO:0000256" key="16">
    <source>
        <dbReference type="PIRSR" id="PIRSR000409-3"/>
    </source>
</evidence>
<keyword evidence="9" id="KW-0805">Transcription regulation</keyword>
<dbReference type="SUPFAM" id="SSF53155">
    <property type="entry name" value="Methylated DNA-protein cysteine methyltransferase domain"/>
    <property type="match status" value="1"/>
</dbReference>
<dbReference type="Pfam" id="PF01035">
    <property type="entry name" value="DNA_binding_1"/>
    <property type="match status" value="1"/>
</dbReference>
<evidence type="ECO:0000256" key="9">
    <source>
        <dbReference type="ARBA" id="ARBA00023015"/>
    </source>
</evidence>
<sequence>MLIDLPDDDTLYRALLDRDAAFDGQAFVGVRTTGIFCRLTCPARKPKRENCTFYPSPAACLQAGFRPCKRCHPMRPAADADPCINALLEALEADPAYRWTEGAVAARGFAPSTVRRVFKRQFGMTFLEIARQRRLGEGFLAMADGDKVIEAQHAAGFASASAFRDAFARLLGRAPGHMQDDALLRAHWIRSPLGDMVAISSRTHLHLLEFLERKALKTEIARLEKDTRGRIGLGRFEPSAQVQVELNEFFTGKRAQFDTPLAYSGSGFAQAVWDALRRIPAGHTRSYAQLAAQLGRPEAVRAVARANGANQIALLVPCHRVLGADGALTGYGGGLWRKQKLLEVERQYRDQPPVRSCASISALPSGS</sequence>
<evidence type="ECO:0000256" key="8">
    <source>
        <dbReference type="ARBA" id="ARBA00022833"/>
    </source>
</evidence>
<comment type="similarity">
    <text evidence="2">Belongs to the MGMT family.</text>
</comment>
<dbReference type="GO" id="GO:0003700">
    <property type="term" value="F:DNA-binding transcription factor activity"/>
    <property type="evidence" value="ECO:0007669"/>
    <property type="project" value="InterPro"/>
</dbReference>
<dbReference type="OrthoDB" id="9802228at2"/>
<reference evidence="18 19" key="1">
    <citation type="submission" date="2014-03" db="EMBL/GenBank/DDBJ databases">
        <title>Draft Genome Sequence of Actibacterium mucosum KCTC 23349, a Marine Alphaproteobacterium with Complex Ionic Requirements Isolated from Mediterranean Seawater at Malvarrosa Beach, Valencia, Spain.</title>
        <authorList>
            <person name="Arahal D.R."/>
            <person name="Shao Z."/>
            <person name="Lai Q."/>
            <person name="Pujalte M.J."/>
        </authorList>
    </citation>
    <scope>NUCLEOTIDE SEQUENCE [LARGE SCALE GENOMIC DNA]</scope>
    <source>
        <strain evidence="18 19">KCTC 23349</strain>
    </source>
</reference>
<dbReference type="Gene3D" id="1.10.10.60">
    <property type="entry name" value="Homeodomain-like"/>
    <property type="match status" value="1"/>
</dbReference>
<dbReference type="RefSeq" id="WP_035260964.1">
    <property type="nucleotide sequence ID" value="NZ_JFKE01000006.1"/>
</dbReference>
<dbReference type="Pfam" id="PF02805">
    <property type="entry name" value="Ada_Zn_binding"/>
    <property type="match status" value="1"/>
</dbReference>
<dbReference type="InterPro" id="IPR035451">
    <property type="entry name" value="Ada-like_dom_sf"/>
</dbReference>
<dbReference type="InterPro" id="IPR016221">
    <property type="entry name" value="Bifunct_regulatory_prot_Ada"/>
</dbReference>
<evidence type="ECO:0000256" key="13">
    <source>
        <dbReference type="ARBA" id="ARBA00023204"/>
    </source>
</evidence>
<dbReference type="InterPro" id="IPR004026">
    <property type="entry name" value="Ada_DNA_repair_Zn-bd"/>
</dbReference>
<comment type="catalytic activity">
    <reaction evidence="1">
        <text>a 4-O-methyl-thymidine in DNA + L-cysteinyl-[protein] = a thymidine in DNA + S-methyl-L-cysteinyl-[protein]</text>
        <dbReference type="Rhea" id="RHEA:53428"/>
        <dbReference type="Rhea" id="RHEA-COMP:10131"/>
        <dbReference type="Rhea" id="RHEA-COMP:10132"/>
        <dbReference type="Rhea" id="RHEA-COMP:13555"/>
        <dbReference type="Rhea" id="RHEA-COMP:13556"/>
        <dbReference type="ChEBI" id="CHEBI:29950"/>
        <dbReference type="ChEBI" id="CHEBI:82612"/>
        <dbReference type="ChEBI" id="CHEBI:137386"/>
        <dbReference type="ChEBI" id="CHEBI:137387"/>
        <dbReference type="EC" id="2.1.1.63"/>
    </reaction>
</comment>
<keyword evidence="7" id="KW-0227">DNA damage</keyword>
<dbReference type="GO" id="GO:0032259">
    <property type="term" value="P:methylation"/>
    <property type="evidence" value="ECO:0007669"/>
    <property type="project" value="UniProtKB-KW"/>
</dbReference>
<feature type="domain" description="HTH araC/xylS-type" evidence="17">
    <location>
        <begin position="108"/>
        <end position="181"/>
    </location>
</feature>
<evidence type="ECO:0000259" key="17">
    <source>
        <dbReference type="PROSITE" id="PS01124"/>
    </source>
</evidence>